<sequence length="56" mass="6526">MSNCIEIDEKRQLLILTTPSNVRVPFTFASIEMLYDMIPVKYRQQPEKNTEAPPDL</sequence>
<evidence type="ECO:0000313" key="1">
    <source>
        <dbReference type="EMBL" id="QEG11275.1"/>
    </source>
</evidence>
<accession>A0A5B9NEG9</accession>
<evidence type="ECO:0000313" key="2">
    <source>
        <dbReference type="Proteomes" id="UP000323818"/>
    </source>
</evidence>
<name>A0A5B9NEG9_9CAUD</name>
<reference evidence="1 2" key="1">
    <citation type="submission" date="2019-06" db="EMBL/GenBank/DDBJ databases">
        <title>Comparative genomics of Klebsiella bacteriophages in the elucidation of host range specificity.</title>
        <authorList>
            <person name="Ku H."/>
            <person name="Brown T."/>
            <person name="Kabwe M."/>
            <person name="Chan H.T."/>
            <person name="Petrovski S."/>
            <person name="Tucci J."/>
        </authorList>
    </citation>
    <scope>NUCLEOTIDE SEQUENCE [LARGE SCALE GENOMIC DNA]</scope>
</reference>
<gene>
    <name evidence="1" type="ORF">KPN4_89</name>
</gene>
<protein>
    <submittedName>
        <fullName evidence="1">Uncharacterized protein</fullName>
    </submittedName>
</protein>
<keyword evidence="2" id="KW-1185">Reference proteome</keyword>
<dbReference type="EMBL" id="MN101228">
    <property type="protein sequence ID" value="QEG11275.1"/>
    <property type="molecule type" value="Genomic_DNA"/>
</dbReference>
<organism evidence="1 2">
    <name type="scientific">Klebsiella phage KPN4</name>
    <dbReference type="NCBI Taxonomy" id="2601622"/>
    <lineage>
        <taxon>Viruses</taxon>
        <taxon>Duplodnaviria</taxon>
        <taxon>Heunggongvirae</taxon>
        <taxon>Uroviricota</taxon>
        <taxon>Caudoviricetes</taxon>
        <taxon>Demerecviridae</taxon>
        <taxon>Sugarlandvirus</taxon>
        <taxon>Sugarlandvirus KPN4</taxon>
    </lineage>
</organism>
<dbReference type="Proteomes" id="UP000323818">
    <property type="component" value="Segment"/>
</dbReference>
<proteinExistence type="predicted"/>